<evidence type="ECO:0000256" key="1">
    <source>
        <dbReference type="SAM" id="MobiDB-lite"/>
    </source>
</evidence>
<protein>
    <submittedName>
        <fullName evidence="2">Uncharacterized protein</fullName>
    </submittedName>
</protein>
<evidence type="ECO:0000313" key="3">
    <source>
        <dbReference type="Proteomes" id="UP000554235"/>
    </source>
</evidence>
<dbReference type="EMBL" id="JAADYS010001167">
    <property type="protein sequence ID" value="KAF4464594.1"/>
    <property type="molecule type" value="Genomic_DNA"/>
</dbReference>
<dbReference type="AlphaFoldDB" id="A0A8H4P6T9"/>
<evidence type="ECO:0000313" key="2">
    <source>
        <dbReference type="EMBL" id="KAF4464594.1"/>
    </source>
</evidence>
<gene>
    <name evidence="2" type="ORF">FALBO_8572</name>
</gene>
<feature type="compositionally biased region" description="Low complexity" evidence="1">
    <location>
        <begin position="104"/>
        <end position="128"/>
    </location>
</feature>
<feature type="compositionally biased region" description="Acidic residues" evidence="1">
    <location>
        <begin position="85"/>
        <end position="103"/>
    </location>
</feature>
<feature type="region of interest" description="Disordered" evidence="1">
    <location>
        <begin position="77"/>
        <end position="178"/>
    </location>
</feature>
<accession>A0A8H4P6T9</accession>
<sequence>MITQLKDQAHPSGTSPEDEGLSRWLSTSHNAPVPENDGDENYDNPSTPEEASSVPVSEDSLLLDIGSQVDFDVDFDIDLNGTFEPDPDAGYDPDLYSDSDSNSESDSNLNPKLNPSLNLKPSSNPKPNLRTKHDKNTWKDYRTSDHTLRNGTMQYDWEEHTASDVDDDDEEPEKEHSDIPQITGREFNVDRVLAGMEKINMDNDAEIKRRIEAALQPQEIEKLTITKEDEKELLSSLPENKESRAEVDGSPAIKKAVEEYRNRLGALIERQAMFLLSIGNRGSCIESMRGWLLFGIANATKERRERIVRILTHPAIQPHYVQYPLGRSEWTPGMFDDLRHEKKVVNLDKPDAVGDVVTAYIGVAHCPEGED</sequence>
<organism evidence="2 3">
    <name type="scientific">Fusarium albosuccineum</name>
    <dbReference type="NCBI Taxonomy" id="1237068"/>
    <lineage>
        <taxon>Eukaryota</taxon>
        <taxon>Fungi</taxon>
        <taxon>Dikarya</taxon>
        <taxon>Ascomycota</taxon>
        <taxon>Pezizomycotina</taxon>
        <taxon>Sordariomycetes</taxon>
        <taxon>Hypocreomycetidae</taxon>
        <taxon>Hypocreales</taxon>
        <taxon>Nectriaceae</taxon>
        <taxon>Fusarium</taxon>
        <taxon>Fusarium decemcellulare species complex</taxon>
    </lineage>
</organism>
<comment type="caution">
    <text evidence="2">The sequence shown here is derived from an EMBL/GenBank/DDBJ whole genome shotgun (WGS) entry which is preliminary data.</text>
</comment>
<feature type="region of interest" description="Disordered" evidence="1">
    <location>
        <begin position="1"/>
        <end position="61"/>
    </location>
</feature>
<feature type="compositionally biased region" description="Basic and acidic residues" evidence="1">
    <location>
        <begin position="134"/>
        <end position="148"/>
    </location>
</feature>
<keyword evidence="3" id="KW-1185">Reference proteome</keyword>
<reference evidence="2 3" key="1">
    <citation type="submission" date="2020-01" db="EMBL/GenBank/DDBJ databases">
        <title>Identification and distribution of gene clusters putatively required for synthesis of sphingolipid metabolism inhibitors in phylogenetically diverse species of the filamentous fungus Fusarium.</title>
        <authorList>
            <person name="Kim H.-S."/>
            <person name="Busman M."/>
            <person name="Brown D.W."/>
            <person name="Divon H."/>
            <person name="Uhlig S."/>
            <person name="Proctor R.H."/>
        </authorList>
    </citation>
    <scope>NUCLEOTIDE SEQUENCE [LARGE SCALE GENOMIC DNA]</scope>
    <source>
        <strain evidence="2 3">NRRL 20459</strain>
    </source>
</reference>
<proteinExistence type="predicted"/>
<dbReference type="OrthoDB" id="5103128at2759"/>
<dbReference type="Proteomes" id="UP000554235">
    <property type="component" value="Unassembled WGS sequence"/>
</dbReference>
<feature type="compositionally biased region" description="Polar residues" evidence="1">
    <location>
        <begin position="1"/>
        <end position="15"/>
    </location>
</feature>
<name>A0A8H4P6T9_9HYPO</name>